<protein>
    <recommendedName>
        <fullName evidence="4">NTP pyrophosphohydrolase</fullName>
    </recommendedName>
</protein>
<accession>A0ABP4M6S0</accession>
<comment type="caution">
    <text evidence="2">The sequence shown here is derived from an EMBL/GenBank/DDBJ whole genome shotgun (WGS) entry which is preliminary data.</text>
</comment>
<sequence length="170" mass="17926">MDGERPANERNERPTNVGDERPANVHGGRVEDVDGGRDEPLIVVDGANVVGSVPDGWWRDRRGAATRLRDALAARDAAALPPPLLGAVTLVVEGAARGVPPVAGVHVEDAPRSGDDHIVALVADNVGHRPVVVVTADRELRERVRELGASIVSPGELRASIPYGGRQDSI</sequence>
<reference evidence="3" key="1">
    <citation type="journal article" date="2019" name="Int. J. Syst. Evol. Microbiol.">
        <title>The Global Catalogue of Microorganisms (GCM) 10K type strain sequencing project: providing services to taxonomists for standard genome sequencing and annotation.</title>
        <authorList>
            <consortium name="The Broad Institute Genomics Platform"/>
            <consortium name="The Broad Institute Genome Sequencing Center for Infectious Disease"/>
            <person name="Wu L."/>
            <person name="Ma J."/>
        </authorList>
    </citation>
    <scope>NUCLEOTIDE SEQUENCE [LARGE SCALE GENOMIC DNA]</scope>
    <source>
        <strain evidence="3">JCM 15933</strain>
    </source>
</reference>
<organism evidence="2 3">
    <name type="scientific">Dactylosporangium maewongense</name>
    <dbReference type="NCBI Taxonomy" id="634393"/>
    <lineage>
        <taxon>Bacteria</taxon>
        <taxon>Bacillati</taxon>
        <taxon>Actinomycetota</taxon>
        <taxon>Actinomycetes</taxon>
        <taxon>Micromonosporales</taxon>
        <taxon>Micromonosporaceae</taxon>
        <taxon>Dactylosporangium</taxon>
    </lineage>
</organism>
<proteinExistence type="predicted"/>
<evidence type="ECO:0000313" key="3">
    <source>
        <dbReference type="Proteomes" id="UP001501470"/>
    </source>
</evidence>
<feature type="region of interest" description="Disordered" evidence="1">
    <location>
        <begin position="1"/>
        <end position="37"/>
    </location>
</feature>
<evidence type="ECO:0000313" key="2">
    <source>
        <dbReference type="EMBL" id="GAA1538417.1"/>
    </source>
</evidence>
<name>A0ABP4M6S0_9ACTN</name>
<evidence type="ECO:0000256" key="1">
    <source>
        <dbReference type="SAM" id="MobiDB-lite"/>
    </source>
</evidence>
<keyword evidence="3" id="KW-1185">Reference proteome</keyword>
<dbReference type="EMBL" id="BAAAQD010000014">
    <property type="protein sequence ID" value="GAA1538417.1"/>
    <property type="molecule type" value="Genomic_DNA"/>
</dbReference>
<dbReference type="Proteomes" id="UP001501470">
    <property type="component" value="Unassembled WGS sequence"/>
</dbReference>
<gene>
    <name evidence="2" type="ORF">GCM10009827_066970</name>
</gene>
<evidence type="ECO:0008006" key="4">
    <source>
        <dbReference type="Google" id="ProtNLM"/>
    </source>
</evidence>